<dbReference type="RefSeq" id="WP_106337618.1">
    <property type="nucleotide sequence ID" value="NZ_PVZS01000014.1"/>
</dbReference>
<organism evidence="1 2">
    <name type="scientific">Alsobacter soli</name>
    <dbReference type="NCBI Taxonomy" id="2109933"/>
    <lineage>
        <taxon>Bacteria</taxon>
        <taxon>Pseudomonadati</taxon>
        <taxon>Pseudomonadota</taxon>
        <taxon>Alphaproteobacteria</taxon>
        <taxon>Hyphomicrobiales</taxon>
        <taxon>Alsobacteraceae</taxon>
        <taxon>Alsobacter</taxon>
    </lineage>
</organism>
<comment type="caution">
    <text evidence="1">The sequence shown here is derived from an EMBL/GenBank/DDBJ whole genome shotgun (WGS) entry which is preliminary data.</text>
</comment>
<proteinExistence type="predicted"/>
<evidence type="ECO:0000313" key="1">
    <source>
        <dbReference type="EMBL" id="PSC04323.1"/>
    </source>
</evidence>
<dbReference type="Proteomes" id="UP000239772">
    <property type="component" value="Unassembled WGS sequence"/>
</dbReference>
<sequence>MNEPTRAAAAAAALSLALKTPVLRVFSLDQLVYVSLELRPANLAPCARMLTPGRPSGWFEGPDVLIEIQVAGRGEFVGFDHLTGQRFEVAVGGGSAEVYDGASGLSYAFTR</sequence>
<reference evidence="2" key="1">
    <citation type="submission" date="2018-03" db="EMBL/GenBank/DDBJ databases">
        <authorList>
            <person name="Sun L."/>
            <person name="Liu H."/>
            <person name="Chen W."/>
            <person name="Huang K."/>
            <person name="Liu W."/>
            <person name="Gao X."/>
        </authorList>
    </citation>
    <scope>NUCLEOTIDE SEQUENCE [LARGE SCALE GENOMIC DNA]</scope>
    <source>
        <strain evidence="2">SH9</strain>
    </source>
</reference>
<evidence type="ECO:0000313" key="2">
    <source>
        <dbReference type="Proteomes" id="UP000239772"/>
    </source>
</evidence>
<protein>
    <submittedName>
        <fullName evidence="1">Uncharacterized protein</fullName>
    </submittedName>
</protein>
<keyword evidence="2" id="KW-1185">Reference proteome</keyword>
<dbReference type="AlphaFoldDB" id="A0A2T1HRP8"/>
<accession>A0A2T1HRP8</accession>
<name>A0A2T1HRP8_9HYPH</name>
<gene>
    <name evidence="1" type="ORF">SLNSH_13915</name>
</gene>
<dbReference type="EMBL" id="PVZS01000014">
    <property type="protein sequence ID" value="PSC04323.1"/>
    <property type="molecule type" value="Genomic_DNA"/>
</dbReference>